<dbReference type="KEGG" id="sxn:IAG42_23230"/>
<keyword evidence="4 7" id="KW-0812">Transmembrane</keyword>
<feature type="transmembrane region" description="Helical" evidence="7">
    <location>
        <begin position="482"/>
        <end position="502"/>
    </location>
</feature>
<comment type="subcellular location">
    <subcellularLocation>
        <location evidence="1">Cell membrane</location>
        <topology evidence="1">Multi-pass membrane protein</topology>
    </subcellularLocation>
</comment>
<evidence type="ECO:0000256" key="7">
    <source>
        <dbReference type="SAM" id="Phobius"/>
    </source>
</evidence>
<feature type="domain" description="ABC3 transporter permease C-terminal" evidence="8">
    <location>
        <begin position="775"/>
        <end position="889"/>
    </location>
</feature>
<feature type="transmembrane region" description="Helical" evidence="7">
    <location>
        <begin position="768"/>
        <end position="789"/>
    </location>
</feature>
<evidence type="ECO:0000313" key="9">
    <source>
        <dbReference type="EMBL" id="QNS06201.1"/>
    </source>
</evidence>
<keyword evidence="5 7" id="KW-1133">Transmembrane helix</keyword>
<dbReference type="GO" id="GO:0098797">
    <property type="term" value="C:plasma membrane protein complex"/>
    <property type="evidence" value="ECO:0007669"/>
    <property type="project" value="TreeGrafter"/>
</dbReference>
<name>A0A7H1BBU6_9ACTN</name>
<feature type="transmembrane region" description="Helical" evidence="7">
    <location>
        <begin position="538"/>
        <end position="561"/>
    </location>
</feature>
<evidence type="ECO:0000256" key="4">
    <source>
        <dbReference type="ARBA" id="ARBA00022692"/>
    </source>
</evidence>
<evidence type="ECO:0000256" key="1">
    <source>
        <dbReference type="ARBA" id="ARBA00004651"/>
    </source>
</evidence>
<feature type="transmembrane region" description="Helical" evidence="7">
    <location>
        <begin position="332"/>
        <end position="353"/>
    </location>
</feature>
<dbReference type="PANTHER" id="PTHR30489">
    <property type="entry name" value="LIPOPROTEIN-RELEASING SYSTEM TRANSMEMBRANE PROTEIN LOLE"/>
    <property type="match status" value="1"/>
</dbReference>
<keyword evidence="6 7" id="KW-0472">Membrane</keyword>
<evidence type="ECO:0000256" key="6">
    <source>
        <dbReference type="ARBA" id="ARBA00023136"/>
    </source>
</evidence>
<comment type="similarity">
    <text evidence="2">Belongs to the ABC-4 integral membrane protein family. LolC/E subfamily.</text>
</comment>
<reference evidence="9 10" key="1">
    <citation type="submission" date="2020-09" db="EMBL/GenBank/DDBJ databases">
        <title>A novel species.</title>
        <authorList>
            <person name="Gao J."/>
        </authorList>
    </citation>
    <scope>NUCLEOTIDE SEQUENCE [LARGE SCALE GENOMIC DNA]</scope>
    <source>
        <strain evidence="9 10">CRXT-Y-14</strain>
    </source>
</reference>
<accession>A0A7H1BBU6</accession>
<feature type="transmembrane region" description="Helical" evidence="7">
    <location>
        <begin position="409"/>
        <end position="429"/>
    </location>
</feature>
<dbReference type="GO" id="GO:0044874">
    <property type="term" value="P:lipoprotein localization to outer membrane"/>
    <property type="evidence" value="ECO:0007669"/>
    <property type="project" value="TreeGrafter"/>
</dbReference>
<sequence length="908" mass="93697">MAAPTAPWVRTRLRTAPGAAAALGVLVLLAAFLAAAFPRAVAGYEDDGLRRTVAELPPHRAVLAVTTAEPGIGRPDSERAQLLREDVVRDAFRTVHGLLPAPFEVDAHASSYGVRSTNALAADETWLPRPDRRPARFQLYAQGALAGHATEVTGRLPRKVAAASEVEAAVTGPVAERMRLKPGSVLHLPAGGEKRITVRITGVVTPDDPAGGYWGIDTLLRTPELKHEDPRDPESPRYWLAGLILPPDAAPVLLQTDGKPEQYLQYLPDGSDLTASDLPRLRGMLANMTAGQGLLKAREATNAPYTFIASGLGDALTSYERLRSGISPVVSVAAYGTATVACIVLLMAGGLGADRRRGEFALLRSRGASLKGIAGRLGAESAVVAVPAAALGCFLAVRTTDHGTLPPAVLGAAAVAVLACAALPVRALFAHRTVRMQAERDDVATARPSARRTVAELTVLVLAIGAIVALRRRGTGEGDSLVALAPVLVGVVAAFLLVRLYPLPLRRLTGPMSRLRGAVGYLSLARAGRAQAGAGTAVLPLLALLTALTTAAFGGSVLAGIDAARNRAALLATGADARVALSQPLPDGTAARVKAVPGVRDVAPVALRTDLRTGTGRQVSVAAVDRAAYARLSRHTGLGAFPVDALAPVAGGKGPVPALASSSLARRFPDGRLTLQVNGQELPVRIAAVRPTTPALADDERDFLVMDAAGFGRASGTTTDPSTLLLTGDAIDGDALRKAAGSGVVVQTLAAERARYVDSPLQSGATDVYVSAVAAGAGFAVLALMLSLARATPERLALLARLRTLGLTRRQGRRLLILEALPQALLAAAGGTLTGWAAIRLLAPGLDLSTLALADARSAAVSRLTTDPLSLAVPAVCVLGVAVGVAALQAWWAGRRGSVKELRAGESA</sequence>
<proteinExistence type="inferred from homology"/>
<feature type="transmembrane region" description="Helical" evidence="7">
    <location>
        <begin position="815"/>
        <end position="839"/>
    </location>
</feature>
<feature type="transmembrane region" description="Helical" evidence="7">
    <location>
        <begin position="871"/>
        <end position="893"/>
    </location>
</feature>
<keyword evidence="10" id="KW-1185">Reference proteome</keyword>
<evidence type="ECO:0000256" key="3">
    <source>
        <dbReference type="ARBA" id="ARBA00022475"/>
    </source>
</evidence>
<feature type="transmembrane region" description="Helical" evidence="7">
    <location>
        <begin position="373"/>
        <end position="397"/>
    </location>
</feature>
<evidence type="ECO:0000259" key="8">
    <source>
        <dbReference type="Pfam" id="PF02687"/>
    </source>
</evidence>
<dbReference type="InterPro" id="IPR051447">
    <property type="entry name" value="Lipoprotein-release_system"/>
</dbReference>
<evidence type="ECO:0000256" key="5">
    <source>
        <dbReference type="ARBA" id="ARBA00022989"/>
    </source>
</evidence>
<dbReference type="Pfam" id="PF02687">
    <property type="entry name" value="FtsX"/>
    <property type="match status" value="1"/>
</dbReference>
<keyword evidence="3" id="KW-1003">Cell membrane</keyword>
<dbReference type="AlphaFoldDB" id="A0A7H1BBU6"/>
<dbReference type="PANTHER" id="PTHR30489:SF0">
    <property type="entry name" value="LIPOPROTEIN-RELEASING SYSTEM TRANSMEMBRANE PROTEIN LOLE"/>
    <property type="match status" value="1"/>
</dbReference>
<evidence type="ECO:0000313" key="10">
    <source>
        <dbReference type="Proteomes" id="UP000516428"/>
    </source>
</evidence>
<feature type="transmembrane region" description="Helical" evidence="7">
    <location>
        <begin position="450"/>
        <end position="470"/>
    </location>
</feature>
<evidence type="ECO:0000256" key="2">
    <source>
        <dbReference type="ARBA" id="ARBA00005236"/>
    </source>
</evidence>
<dbReference type="RefSeq" id="WP_188338885.1">
    <property type="nucleotide sequence ID" value="NZ_CP061281.1"/>
</dbReference>
<organism evidence="9 10">
    <name type="scientific">Streptomyces xanthii</name>
    <dbReference type="NCBI Taxonomy" id="2768069"/>
    <lineage>
        <taxon>Bacteria</taxon>
        <taxon>Bacillati</taxon>
        <taxon>Actinomycetota</taxon>
        <taxon>Actinomycetes</taxon>
        <taxon>Kitasatosporales</taxon>
        <taxon>Streptomycetaceae</taxon>
        <taxon>Streptomyces</taxon>
    </lineage>
</organism>
<dbReference type="EMBL" id="CP061281">
    <property type="protein sequence ID" value="QNS06201.1"/>
    <property type="molecule type" value="Genomic_DNA"/>
</dbReference>
<dbReference type="InterPro" id="IPR003838">
    <property type="entry name" value="ABC3_permease_C"/>
</dbReference>
<gene>
    <name evidence="9" type="ORF">IAG42_23230</name>
</gene>
<protein>
    <submittedName>
        <fullName evidence="9">ABC transporter permease</fullName>
    </submittedName>
</protein>
<dbReference type="Proteomes" id="UP000516428">
    <property type="component" value="Chromosome"/>
</dbReference>